<keyword evidence="2" id="KW-1185">Reference proteome</keyword>
<evidence type="ECO:0000313" key="1">
    <source>
        <dbReference type="EMBL" id="CAE7514074.1"/>
    </source>
</evidence>
<proteinExistence type="predicted"/>
<gene>
    <name evidence="1" type="ORF">SNAT2548_LOCUS28776</name>
</gene>
<evidence type="ECO:0000313" key="2">
    <source>
        <dbReference type="Proteomes" id="UP000604046"/>
    </source>
</evidence>
<organism evidence="1 2">
    <name type="scientific">Symbiodinium natans</name>
    <dbReference type="NCBI Taxonomy" id="878477"/>
    <lineage>
        <taxon>Eukaryota</taxon>
        <taxon>Sar</taxon>
        <taxon>Alveolata</taxon>
        <taxon>Dinophyceae</taxon>
        <taxon>Suessiales</taxon>
        <taxon>Symbiodiniaceae</taxon>
        <taxon>Symbiodinium</taxon>
    </lineage>
</organism>
<accession>A0A812TAJ9</accession>
<dbReference type="EMBL" id="CAJNDS010002530">
    <property type="protein sequence ID" value="CAE7514074.1"/>
    <property type="molecule type" value="Genomic_DNA"/>
</dbReference>
<protein>
    <submittedName>
        <fullName evidence="1">Uncharacterized protein</fullName>
    </submittedName>
</protein>
<dbReference type="AlphaFoldDB" id="A0A812TAJ9"/>
<dbReference type="Proteomes" id="UP000604046">
    <property type="component" value="Unassembled WGS sequence"/>
</dbReference>
<comment type="caution">
    <text evidence="1">The sequence shown here is derived from an EMBL/GenBank/DDBJ whole genome shotgun (WGS) entry which is preliminary data.</text>
</comment>
<name>A0A812TAJ9_9DINO</name>
<reference evidence="1" key="1">
    <citation type="submission" date="2021-02" db="EMBL/GenBank/DDBJ databases">
        <authorList>
            <person name="Dougan E. K."/>
            <person name="Rhodes N."/>
            <person name="Thang M."/>
            <person name="Chan C."/>
        </authorList>
    </citation>
    <scope>NUCLEOTIDE SEQUENCE</scope>
</reference>
<sequence length="132" mass="14855">MDHAWSPCLASVQVFLCIAVQTGKLEVYAIRLESFSMTEFDEAGLAEVAFDSEWQIEPPDDTISHHLFDSPAEVAELDESDADLWRRAALSVSTTYRISSNGSWFPAWYMSRLEIKVASTKGRFFHPCLSST</sequence>